<name>A0A562MFZ8_9SPHI</name>
<feature type="modified residue" description="4-aspartylphosphate" evidence="3">
    <location>
        <position position="53"/>
    </location>
</feature>
<dbReference type="PANTHER" id="PTHR44591:SF14">
    <property type="entry name" value="PROTEIN PILG"/>
    <property type="match status" value="1"/>
</dbReference>
<dbReference type="Proteomes" id="UP000315908">
    <property type="component" value="Unassembled WGS sequence"/>
</dbReference>
<sequence>MTKKKAVVIQDNEDILNIMDEVLVDEGFDVIPSLTTEPIEKLADIDPDILIVDDHIKGSKKGSEVIKELKTDPDTEELSSVLTSTDSDIAKTAAECKADDFIEKPFDLDHMVDVVKKNS</sequence>
<evidence type="ECO:0000256" key="2">
    <source>
        <dbReference type="ARBA" id="ARBA00023012"/>
    </source>
</evidence>
<evidence type="ECO:0000313" key="5">
    <source>
        <dbReference type="EMBL" id="TWI18867.1"/>
    </source>
</evidence>
<dbReference type="Pfam" id="PF00072">
    <property type="entry name" value="Response_reg"/>
    <property type="match status" value="1"/>
</dbReference>
<proteinExistence type="predicted"/>
<dbReference type="OrthoDB" id="1260794at2"/>
<comment type="caution">
    <text evidence="5">The sequence shown here is derived from an EMBL/GenBank/DDBJ whole genome shotgun (WGS) entry which is preliminary data.</text>
</comment>
<evidence type="ECO:0000313" key="6">
    <source>
        <dbReference type="Proteomes" id="UP000315908"/>
    </source>
</evidence>
<reference evidence="5 6" key="1">
    <citation type="journal article" date="2015" name="Stand. Genomic Sci.">
        <title>Genomic Encyclopedia of Bacterial and Archaeal Type Strains, Phase III: the genomes of soil and plant-associated and newly described type strains.</title>
        <authorList>
            <person name="Whitman W.B."/>
            <person name="Woyke T."/>
            <person name="Klenk H.P."/>
            <person name="Zhou Y."/>
            <person name="Lilburn T.G."/>
            <person name="Beck B.J."/>
            <person name="De Vos P."/>
            <person name="Vandamme P."/>
            <person name="Eisen J.A."/>
            <person name="Garrity G."/>
            <person name="Hugenholtz P."/>
            <person name="Kyrpides N.C."/>
        </authorList>
    </citation>
    <scope>NUCLEOTIDE SEQUENCE [LARGE SCALE GENOMIC DNA]</scope>
    <source>
        <strain evidence="5 6">CGMCC 1.6855</strain>
    </source>
</reference>
<accession>A0A562MFZ8</accession>
<dbReference type="InterPro" id="IPR001789">
    <property type="entry name" value="Sig_transdc_resp-reg_receiver"/>
</dbReference>
<dbReference type="InterPro" id="IPR011006">
    <property type="entry name" value="CheY-like_superfamily"/>
</dbReference>
<dbReference type="InterPro" id="IPR050595">
    <property type="entry name" value="Bact_response_regulator"/>
</dbReference>
<dbReference type="Gene3D" id="3.40.50.2300">
    <property type="match status" value="1"/>
</dbReference>
<organism evidence="5 6">
    <name type="scientific">Sphingobacterium siyangense</name>
    <dbReference type="NCBI Taxonomy" id="459529"/>
    <lineage>
        <taxon>Bacteria</taxon>
        <taxon>Pseudomonadati</taxon>
        <taxon>Bacteroidota</taxon>
        <taxon>Sphingobacteriia</taxon>
        <taxon>Sphingobacteriales</taxon>
        <taxon>Sphingobacteriaceae</taxon>
        <taxon>Sphingobacterium</taxon>
    </lineage>
</organism>
<evidence type="ECO:0000259" key="4">
    <source>
        <dbReference type="PROSITE" id="PS50110"/>
    </source>
</evidence>
<dbReference type="EMBL" id="VLKR01000015">
    <property type="protein sequence ID" value="TWI18867.1"/>
    <property type="molecule type" value="Genomic_DNA"/>
</dbReference>
<evidence type="ECO:0000256" key="1">
    <source>
        <dbReference type="ARBA" id="ARBA00022553"/>
    </source>
</evidence>
<dbReference type="AlphaFoldDB" id="A0A562MFZ8"/>
<keyword evidence="2" id="KW-0902">Two-component regulatory system</keyword>
<dbReference type="GO" id="GO:0000160">
    <property type="term" value="P:phosphorelay signal transduction system"/>
    <property type="evidence" value="ECO:0007669"/>
    <property type="project" value="UniProtKB-KW"/>
</dbReference>
<dbReference type="RefSeq" id="WP_145328442.1">
    <property type="nucleotide sequence ID" value="NZ_DAMALA010000017.1"/>
</dbReference>
<protein>
    <submittedName>
        <fullName evidence="5">Response regulator receiver domain-containing protein</fullName>
    </submittedName>
</protein>
<gene>
    <name evidence="5" type="ORF">IQ31_02995</name>
</gene>
<dbReference type="PANTHER" id="PTHR44591">
    <property type="entry name" value="STRESS RESPONSE REGULATOR PROTEIN 1"/>
    <property type="match status" value="1"/>
</dbReference>
<evidence type="ECO:0000256" key="3">
    <source>
        <dbReference type="PROSITE-ProRule" id="PRU00169"/>
    </source>
</evidence>
<dbReference type="SMART" id="SM00448">
    <property type="entry name" value="REC"/>
    <property type="match status" value="1"/>
</dbReference>
<dbReference type="SUPFAM" id="SSF52172">
    <property type="entry name" value="CheY-like"/>
    <property type="match status" value="1"/>
</dbReference>
<dbReference type="PROSITE" id="PS50110">
    <property type="entry name" value="RESPONSE_REGULATORY"/>
    <property type="match status" value="1"/>
</dbReference>
<keyword evidence="1 3" id="KW-0597">Phosphoprotein</keyword>
<feature type="domain" description="Response regulatory" evidence="4">
    <location>
        <begin position="5"/>
        <end position="119"/>
    </location>
</feature>